<evidence type="ECO:0000313" key="2">
    <source>
        <dbReference type="Proteomes" id="UP000240535"/>
    </source>
</evidence>
<name>A0A2P8R150_9BACT</name>
<dbReference type="InterPro" id="IPR017945">
    <property type="entry name" value="DHBP_synth_RibB-like_a/b_dom"/>
</dbReference>
<evidence type="ECO:0000313" key="1">
    <source>
        <dbReference type="EMBL" id="PSM52219.1"/>
    </source>
</evidence>
<dbReference type="Proteomes" id="UP000240535">
    <property type="component" value="Unassembled WGS sequence"/>
</dbReference>
<dbReference type="SUPFAM" id="SSF55821">
    <property type="entry name" value="YrdC/RibB"/>
    <property type="match status" value="1"/>
</dbReference>
<gene>
    <name evidence="1" type="ORF">CQ405_03965</name>
</gene>
<organism evidence="1 2">
    <name type="scientific">Campylobacter blaseri</name>
    <dbReference type="NCBI Taxonomy" id="2042961"/>
    <lineage>
        <taxon>Bacteria</taxon>
        <taxon>Pseudomonadati</taxon>
        <taxon>Campylobacterota</taxon>
        <taxon>Epsilonproteobacteria</taxon>
        <taxon>Campylobacterales</taxon>
        <taxon>Campylobacteraceae</taxon>
        <taxon>Campylobacter</taxon>
    </lineage>
</organism>
<dbReference type="AlphaFoldDB" id="A0A2P8R150"/>
<dbReference type="EMBL" id="PDHH01000003">
    <property type="protein sequence ID" value="PSM52219.1"/>
    <property type="molecule type" value="Genomic_DNA"/>
</dbReference>
<dbReference type="RefSeq" id="WP_106870859.1">
    <property type="nucleotide sequence ID" value="NZ_CP053841.1"/>
</dbReference>
<reference evidence="2" key="1">
    <citation type="submission" date="2017-10" db="EMBL/GenBank/DDBJ databases">
        <title>Campylobacter species from seals.</title>
        <authorList>
            <person name="Gilbert M.J."/>
            <person name="Zomer A.L."/>
            <person name="Timmerman A.J."/>
            <person name="Duim B."/>
            <person name="Wagenaar J.A."/>
        </authorList>
    </citation>
    <scope>NUCLEOTIDE SEQUENCE [LARGE SCALE GENOMIC DNA]</scope>
    <source>
        <strain evidence="2">17S00004-5</strain>
    </source>
</reference>
<comment type="caution">
    <text evidence="1">The sequence shown here is derived from an EMBL/GenBank/DDBJ whole genome shotgun (WGS) entry which is preliminary data.</text>
</comment>
<protein>
    <submittedName>
        <fullName evidence="1">Sua5 YciO YrdC YwlC family protein</fullName>
    </submittedName>
</protein>
<dbReference type="OrthoDB" id="5339525at2"/>
<dbReference type="Gene3D" id="3.90.870.10">
    <property type="entry name" value="DHBP synthase"/>
    <property type="match status" value="1"/>
</dbReference>
<sequence>MIFLAQTDTTAGFLSNDFKELNKVKNRALNTPCIMTTSSLKKLKLLARVPNRHKNFIRKAKKSTIIYPNLKSIRVVKDKKHNEFLDKFLFLYSTSANLHGEKFNEEFAKSVADEVVDSEFFEKTPSKMYRVSRNKIKKVR</sequence>
<keyword evidence="2" id="KW-1185">Reference proteome</keyword>
<proteinExistence type="predicted"/>
<accession>A0A2P8R150</accession>